<dbReference type="EMBL" id="PQXL01000552">
    <property type="protein sequence ID" value="THV44943.1"/>
    <property type="molecule type" value="Genomic_DNA"/>
</dbReference>
<evidence type="ECO:0000256" key="1">
    <source>
        <dbReference type="ARBA" id="ARBA00022741"/>
    </source>
</evidence>
<evidence type="ECO:0000313" key="5">
    <source>
        <dbReference type="Proteomes" id="UP000308671"/>
    </source>
</evidence>
<dbReference type="SUPFAM" id="SSF52540">
    <property type="entry name" value="P-loop containing nucleoside triphosphate hydrolases"/>
    <property type="match status" value="1"/>
</dbReference>
<dbReference type="InterPro" id="IPR027417">
    <property type="entry name" value="P-loop_NTPase"/>
</dbReference>
<sequence length="164" mass="18174">MEGGGLGSNTTRKLSQPSGISWMVTKSAEIGGCVLGEDVGLGKSLQALGLICYMHNEMEKGNFQMLEKSCGKLLVRKVSSASVLCGREDSYLEQRKPQELEILLVSYFVANFEWLRANHKVLNKPSLQEVFDTVIIDETHPTEDESTGKYEVLSKLASRNFIVD</sequence>
<keyword evidence="1" id="KW-0547">Nucleotide-binding</keyword>
<keyword evidence="5" id="KW-1185">Reference proteome</keyword>
<protein>
    <recommendedName>
        <fullName evidence="3">SNF2 N-terminal domain-containing protein</fullName>
    </recommendedName>
</protein>
<dbReference type="OrthoDB" id="3557974at2759"/>
<dbReference type="AlphaFoldDB" id="A0A4S8QJE6"/>
<name>A0A4S8QJE6_9HELO</name>
<organism evidence="4 5">
    <name type="scientific">Botrytis galanthina</name>
    <dbReference type="NCBI Taxonomy" id="278940"/>
    <lineage>
        <taxon>Eukaryota</taxon>
        <taxon>Fungi</taxon>
        <taxon>Dikarya</taxon>
        <taxon>Ascomycota</taxon>
        <taxon>Pezizomycotina</taxon>
        <taxon>Leotiomycetes</taxon>
        <taxon>Helotiales</taxon>
        <taxon>Sclerotiniaceae</taxon>
        <taxon>Botrytis</taxon>
    </lineage>
</organism>
<proteinExistence type="predicted"/>
<dbReference type="Pfam" id="PF00176">
    <property type="entry name" value="SNF2-rel_dom"/>
    <property type="match status" value="1"/>
</dbReference>
<dbReference type="InterPro" id="IPR000330">
    <property type="entry name" value="SNF2_N"/>
</dbReference>
<accession>A0A4S8QJE6</accession>
<keyword evidence="2" id="KW-0067">ATP-binding</keyword>
<reference evidence="4 5" key="1">
    <citation type="submission" date="2017-12" db="EMBL/GenBank/DDBJ databases">
        <title>Comparative genomics of Botrytis spp.</title>
        <authorList>
            <person name="Valero-Jimenez C.A."/>
            <person name="Tapia P."/>
            <person name="Veloso J."/>
            <person name="Silva-Moreno E."/>
            <person name="Staats M."/>
            <person name="Valdes J.H."/>
            <person name="Van Kan J.A.L."/>
        </authorList>
    </citation>
    <scope>NUCLEOTIDE SEQUENCE [LARGE SCALE GENOMIC DNA]</scope>
    <source>
        <strain evidence="4 5">MUCL435</strain>
    </source>
</reference>
<evidence type="ECO:0000313" key="4">
    <source>
        <dbReference type="EMBL" id="THV44943.1"/>
    </source>
</evidence>
<evidence type="ECO:0000259" key="3">
    <source>
        <dbReference type="Pfam" id="PF00176"/>
    </source>
</evidence>
<dbReference type="Proteomes" id="UP000308671">
    <property type="component" value="Unassembled WGS sequence"/>
</dbReference>
<dbReference type="InterPro" id="IPR038718">
    <property type="entry name" value="SNF2-like_sf"/>
</dbReference>
<feature type="domain" description="SNF2 N-terminal" evidence="3">
    <location>
        <begin position="16"/>
        <end position="60"/>
    </location>
</feature>
<gene>
    <name evidence="4" type="ORF">BGAL_0553g00020</name>
</gene>
<evidence type="ECO:0000256" key="2">
    <source>
        <dbReference type="ARBA" id="ARBA00022840"/>
    </source>
</evidence>
<dbReference type="GO" id="GO:0005524">
    <property type="term" value="F:ATP binding"/>
    <property type="evidence" value="ECO:0007669"/>
    <property type="project" value="InterPro"/>
</dbReference>
<dbReference type="Gene3D" id="3.40.50.10810">
    <property type="entry name" value="Tandem AAA-ATPase domain"/>
    <property type="match status" value="1"/>
</dbReference>
<comment type="caution">
    <text evidence="4">The sequence shown here is derived from an EMBL/GenBank/DDBJ whole genome shotgun (WGS) entry which is preliminary data.</text>
</comment>